<dbReference type="PANTHER" id="PTHR43446">
    <property type="entry name" value="MEMBRANE PROTEIN-RELATED"/>
    <property type="match status" value="1"/>
</dbReference>
<dbReference type="EMBL" id="JARJBC010000015">
    <property type="protein sequence ID" value="MDF3292067.1"/>
    <property type="molecule type" value="Genomic_DNA"/>
</dbReference>
<evidence type="ECO:0000256" key="2">
    <source>
        <dbReference type="SAM" id="Phobius"/>
    </source>
</evidence>
<evidence type="ECO:0000259" key="3">
    <source>
        <dbReference type="SMART" id="SM00244"/>
    </source>
</evidence>
<dbReference type="Proteomes" id="UP001216579">
    <property type="component" value="Unassembled WGS sequence"/>
</dbReference>
<proteinExistence type="predicted"/>
<name>A0ABT5ZQI1_9ACTN</name>
<keyword evidence="2" id="KW-0812">Transmembrane</keyword>
<sequence>MTQVQDPHQAAEADIPEMPRPRITERRAVGMPGLPFLVVALVALGIGIRLMVMGGDMAGGGHKGTASTALIAGGAVLIAAVLLTLRGLTQVAPGEARVCQLFGRYQGTIRQDGLRWVNPFTSRRTISTRLRNNETEVLKVNDAYGNPIEIACVVVWQVEDTAQAVFEVDNFVDFVSIQTDTAVRHIATKYPYDAHGDGELSLRENAETITEQLSAEISARVDSAGVKIVESRVTHLAYAPEIASAMLQRQQAGAIVAARQKIVEGAVGMVESALTRIAEQDLVDLDEERKAAMVSNLLVVLCGDRAAQPVLNTGTLYQ</sequence>
<gene>
    <name evidence="4" type="ORF">P3G67_23120</name>
</gene>
<dbReference type="InterPro" id="IPR036013">
    <property type="entry name" value="Band_7/SPFH_dom_sf"/>
</dbReference>
<feature type="transmembrane region" description="Helical" evidence="2">
    <location>
        <begin position="64"/>
        <end position="85"/>
    </location>
</feature>
<evidence type="ECO:0000313" key="5">
    <source>
        <dbReference type="Proteomes" id="UP001216579"/>
    </source>
</evidence>
<dbReference type="SMART" id="SM00244">
    <property type="entry name" value="PHB"/>
    <property type="match status" value="1"/>
</dbReference>
<keyword evidence="5" id="KW-1185">Reference proteome</keyword>
<feature type="transmembrane region" description="Helical" evidence="2">
    <location>
        <begin position="28"/>
        <end position="52"/>
    </location>
</feature>
<feature type="region of interest" description="Disordered" evidence="1">
    <location>
        <begin position="1"/>
        <end position="21"/>
    </location>
</feature>
<dbReference type="Pfam" id="PF01145">
    <property type="entry name" value="Band_7"/>
    <property type="match status" value="1"/>
</dbReference>
<evidence type="ECO:0000313" key="4">
    <source>
        <dbReference type="EMBL" id="MDF3292067.1"/>
    </source>
</evidence>
<accession>A0ABT5ZQI1</accession>
<feature type="domain" description="Band 7" evidence="3">
    <location>
        <begin position="86"/>
        <end position="250"/>
    </location>
</feature>
<reference evidence="4 5" key="1">
    <citation type="submission" date="2023-03" db="EMBL/GenBank/DDBJ databases">
        <title>Draft genome sequence of Streptomyces sp. RB6PN23 isolated from peat swamp forest in Thailand.</title>
        <authorList>
            <person name="Klaysubun C."/>
            <person name="Duangmal K."/>
        </authorList>
    </citation>
    <scope>NUCLEOTIDE SEQUENCE [LARGE SCALE GENOMIC DNA]</scope>
    <source>
        <strain evidence="4 5">RB6PN23</strain>
    </source>
</reference>
<organism evidence="4 5">
    <name type="scientific">Streptomyces silvisoli</name>
    <dbReference type="NCBI Taxonomy" id="3034235"/>
    <lineage>
        <taxon>Bacteria</taxon>
        <taxon>Bacillati</taxon>
        <taxon>Actinomycetota</taxon>
        <taxon>Actinomycetes</taxon>
        <taxon>Kitasatosporales</taxon>
        <taxon>Streptomycetaceae</taxon>
        <taxon>Streptomyces</taxon>
    </lineage>
</organism>
<dbReference type="Gene3D" id="3.30.479.30">
    <property type="entry name" value="Band 7 domain"/>
    <property type="match status" value="1"/>
</dbReference>
<dbReference type="PANTHER" id="PTHR43446:SF1">
    <property type="entry name" value="BAND 7 DOMAIN-CONTAINING PROTEIN"/>
    <property type="match status" value="1"/>
</dbReference>
<protein>
    <submittedName>
        <fullName evidence="4">SPFH domain-containing protein</fullName>
    </submittedName>
</protein>
<keyword evidence="2" id="KW-0472">Membrane</keyword>
<keyword evidence="2" id="KW-1133">Transmembrane helix</keyword>
<dbReference type="InterPro" id="IPR001107">
    <property type="entry name" value="Band_7"/>
</dbReference>
<comment type="caution">
    <text evidence="4">The sequence shown here is derived from an EMBL/GenBank/DDBJ whole genome shotgun (WGS) entry which is preliminary data.</text>
</comment>
<dbReference type="CDD" id="cd03402">
    <property type="entry name" value="SPFH_like_u2"/>
    <property type="match status" value="1"/>
</dbReference>
<dbReference type="RefSeq" id="WP_276095175.1">
    <property type="nucleotide sequence ID" value="NZ_JARJBC010000015.1"/>
</dbReference>
<dbReference type="SUPFAM" id="SSF117892">
    <property type="entry name" value="Band 7/SPFH domain"/>
    <property type="match status" value="1"/>
</dbReference>
<evidence type="ECO:0000256" key="1">
    <source>
        <dbReference type="SAM" id="MobiDB-lite"/>
    </source>
</evidence>